<organism evidence="1 2">
    <name type="scientific">Cognatilysobacter bugurensis</name>
    <dbReference type="NCBI Taxonomy" id="543356"/>
    <lineage>
        <taxon>Bacteria</taxon>
        <taxon>Pseudomonadati</taxon>
        <taxon>Pseudomonadota</taxon>
        <taxon>Gammaproteobacteria</taxon>
        <taxon>Lysobacterales</taxon>
        <taxon>Lysobacteraceae</taxon>
        <taxon>Cognatilysobacter</taxon>
    </lineage>
</organism>
<keyword evidence="1" id="KW-0489">Methyltransferase</keyword>
<dbReference type="Proteomes" id="UP000646426">
    <property type="component" value="Unassembled WGS sequence"/>
</dbReference>
<dbReference type="AlphaFoldDB" id="A0A918W989"/>
<reference evidence="1" key="1">
    <citation type="journal article" date="2014" name="Int. J. Syst. Evol. Microbiol.">
        <title>Complete genome sequence of Corynebacterium casei LMG S-19264T (=DSM 44701T), isolated from a smear-ripened cheese.</title>
        <authorList>
            <consortium name="US DOE Joint Genome Institute (JGI-PGF)"/>
            <person name="Walter F."/>
            <person name="Albersmeier A."/>
            <person name="Kalinowski J."/>
            <person name="Ruckert C."/>
        </authorList>
    </citation>
    <scope>NUCLEOTIDE SEQUENCE</scope>
    <source>
        <strain evidence="1">KCTC 23077</strain>
    </source>
</reference>
<name>A0A918W989_9GAMM</name>
<comment type="caution">
    <text evidence="1">The sequence shown here is derived from an EMBL/GenBank/DDBJ whole genome shotgun (WGS) entry which is preliminary data.</text>
</comment>
<dbReference type="CDD" id="cd02440">
    <property type="entry name" value="AdoMet_MTases"/>
    <property type="match status" value="1"/>
</dbReference>
<dbReference type="Gene3D" id="3.40.50.150">
    <property type="entry name" value="Vaccinia Virus protein VP39"/>
    <property type="match status" value="1"/>
</dbReference>
<protein>
    <submittedName>
        <fullName evidence="1">Methyltransferase type 12</fullName>
    </submittedName>
</protein>
<evidence type="ECO:0000313" key="1">
    <source>
        <dbReference type="EMBL" id="GHA79206.1"/>
    </source>
</evidence>
<reference evidence="1" key="2">
    <citation type="submission" date="2020-09" db="EMBL/GenBank/DDBJ databases">
        <authorList>
            <person name="Sun Q."/>
            <person name="Kim S."/>
        </authorList>
    </citation>
    <scope>NUCLEOTIDE SEQUENCE</scope>
    <source>
        <strain evidence="1">KCTC 23077</strain>
    </source>
</reference>
<dbReference type="EMBL" id="BMYD01000002">
    <property type="protein sequence ID" value="GHA79206.1"/>
    <property type="molecule type" value="Genomic_DNA"/>
</dbReference>
<dbReference type="InterPro" id="IPR019410">
    <property type="entry name" value="Methyltransf_16"/>
</dbReference>
<gene>
    <name evidence="1" type="ORF">GCM10007067_15840</name>
</gene>
<evidence type="ECO:0000313" key="2">
    <source>
        <dbReference type="Proteomes" id="UP000646426"/>
    </source>
</evidence>
<accession>A0A918W989</accession>
<dbReference type="Pfam" id="PF10294">
    <property type="entry name" value="Methyltransf_16"/>
    <property type="match status" value="1"/>
</dbReference>
<keyword evidence="1" id="KW-0808">Transferase</keyword>
<dbReference type="SUPFAM" id="SSF53335">
    <property type="entry name" value="S-adenosyl-L-methionine-dependent methyltransferases"/>
    <property type="match status" value="1"/>
</dbReference>
<dbReference type="GO" id="GO:0008168">
    <property type="term" value="F:methyltransferase activity"/>
    <property type="evidence" value="ECO:0007669"/>
    <property type="project" value="UniProtKB-KW"/>
</dbReference>
<dbReference type="PANTHER" id="PTHR14614:SF132">
    <property type="entry name" value="PROTEIN-LYSINE METHYLTRANSFERASE C42C1.13"/>
    <property type="match status" value="1"/>
</dbReference>
<dbReference type="InterPro" id="IPR029063">
    <property type="entry name" value="SAM-dependent_MTases_sf"/>
</dbReference>
<dbReference type="GO" id="GO:0032259">
    <property type="term" value="P:methylation"/>
    <property type="evidence" value="ECO:0007669"/>
    <property type="project" value="UniProtKB-KW"/>
</dbReference>
<sequence>MLLDVSGQPYRLRVLTDLQQFGDPDGHAAALGISSAQWSLFGQVWPAGQRLAEAMHGFDFAGKRILELGCGIGLASLVLQRRGADVVASDIHPQAEPFLAYNAALNALPAVHYRQLRWDVALPTLGRFDVIIASDVLYERGQVELIAEVIERCAQPAAEVVVTDPGRGHSARLTARLATDGFVLQPGPHAADRDAPSGDRVRTLHYRREAA</sequence>
<proteinExistence type="predicted"/>
<dbReference type="PANTHER" id="PTHR14614">
    <property type="entry name" value="HEPATOCELLULAR CARCINOMA-ASSOCIATED ANTIGEN"/>
    <property type="match status" value="1"/>
</dbReference>
<keyword evidence="2" id="KW-1185">Reference proteome</keyword>